<dbReference type="GO" id="GO:0006357">
    <property type="term" value="P:regulation of transcription by RNA polymerase II"/>
    <property type="evidence" value="ECO:0007669"/>
    <property type="project" value="InterPro"/>
</dbReference>
<name>A0AAN8QA67_PATCE</name>
<sequence>MTARNFETTSKMTISGPRDRIMTLERLETHIFAAINSAGHAIQELSKDKPVSKQVEQHTTTFLKTLQEIDTGLTLQINYLTQVSTGQPHEGSCYAAQKDLQMAFHRLEHVKSRLGELEKLKTEHLRIRQAQGQPMIRSYSLPEQSHI</sequence>
<comment type="function">
    <text evidence="6">Component of the Mediator complex, a coactivator involved in the regulated transcription of nearly all RNA polymerase II-dependent genes. Mediator functions as a bridge to convey information from gene-specific regulatory proteins to the basal RNA polymerase II transcription machinery. Mediator is recruited to promoters by direct interactions with regulatory proteins and serves as a scaffold for the assembly of a functional pre-initiation complex with RNA polymerase II and the general transcription factors.</text>
</comment>
<evidence type="ECO:0000256" key="1">
    <source>
        <dbReference type="ARBA" id="ARBA00004123"/>
    </source>
</evidence>
<keyword evidence="8" id="KW-1185">Reference proteome</keyword>
<evidence type="ECO:0000256" key="6">
    <source>
        <dbReference type="RuleBase" id="RU364147"/>
    </source>
</evidence>
<evidence type="ECO:0000313" key="7">
    <source>
        <dbReference type="EMBL" id="KAK6195100.1"/>
    </source>
</evidence>
<dbReference type="Gene3D" id="1.10.287.3490">
    <property type="match status" value="1"/>
</dbReference>
<keyword evidence="6" id="KW-0010">Activator</keyword>
<comment type="subunit">
    <text evidence="6">Component of the Mediator complex.</text>
</comment>
<protein>
    <recommendedName>
        <fullName evidence="3 6">Mediator of RNA polymerase II transcription subunit 11</fullName>
    </recommendedName>
    <alternativeName>
        <fullName evidence="5 6">Mediator complex subunit 11</fullName>
    </alternativeName>
</protein>
<evidence type="ECO:0000256" key="4">
    <source>
        <dbReference type="ARBA" id="ARBA00023242"/>
    </source>
</evidence>
<comment type="similarity">
    <text evidence="2 6">Belongs to the Mediator complex subunit 11 family.</text>
</comment>
<evidence type="ECO:0000256" key="2">
    <source>
        <dbReference type="ARBA" id="ARBA00008186"/>
    </source>
</evidence>
<dbReference type="Proteomes" id="UP001347796">
    <property type="component" value="Unassembled WGS sequence"/>
</dbReference>
<dbReference type="GO" id="GO:0003712">
    <property type="term" value="F:transcription coregulator activity"/>
    <property type="evidence" value="ECO:0007669"/>
    <property type="project" value="InterPro"/>
</dbReference>
<reference evidence="7 8" key="1">
    <citation type="submission" date="2024-01" db="EMBL/GenBank/DDBJ databases">
        <title>The genome of the rayed Mediterranean limpet Patella caerulea (Linnaeus, 1758).</title>
        <authorList>
            <person name="Anh-Thu Weber A."/>
            <person name="Halstead-Nussloch G."/>
        </authorList>
    </citation>
    <scope>NUCLEOTIDE SEQUENCE [LARGE SCALE GENOMIC DNA]</scope>
    <source>
        <strain evidence="7">AATW-2023a</strain>
        <tissue evidence="7">Whole specimen</tissue>
    </source>
</reference>
<organism evidence="7 8">
    <name type="scientific">Patella caerulea</name>
    <name type="common">Rayed Mediterranean limpet</name>
    <dbReference type="NCBI Taxonomy" id="87958"/>
    <lineage>
        <taxon>Eukaryota</taxon>
        <taxon>Metazoa</taxon>
        <taxon>Spiralia</taxon>
        <taxon>Lophotrochozoa</taxon>
        <taxon>Mollusca</taxon>
        <taxon>Gastropoda</taxon>
        <taxon>Patellogastropoda</taxon>
        <taxon>Patelloidea</taxon>
        <taxon>Patellidae</taxon>
        <taxon>Patella</taxon>
    </lineage>
</organism>
<dbReference type="InterPro" id="IPR019404">
    <property type="entry name" value="Mediator_Med11"/>
</dbReference>
<keyword evidence="4 6" id="KW-0539">Nucleus</keyword>
<dbReference type="AlphaFoldDB" id="A0AAN8QA67"/>
<evidence type="ECO:0000313" key="8">
    <source>
        <dbReference type="Proteomes" id="UP001347796"/>
    </source>
</evidence>
<dbReference type="Pfam" id="PF10280">
    <property type="entry name" value="Med11"/>
    <property type="match status" value="1"/>
</dbReference>
<comment type="caution">
    <text evidence="7">The sequence shown here is derived from an EMBL/GenBank/DDBJ whole genome shotgun (WGS) entry which is preliminary data.</text>
</comment>
<dbReference type="EMBL" id="JAZGQO010000001">
    <property type="protein sequence ID" value="KAK6195100.1"/>
    <property type="molecule type" value="Genomic_DNA"/>
</dbReference>
<evidence type="ECO:0000256" key="5">
    <source>
        <dbReference type="ARBA" id="ARBA00032011"/>
    </source>
</evidence>
<comment type="subcellular location">
    <subcellularLocation>
        <location evidence="1 6">Nucleus</location>
    </subcellularLocation>
</comment>
<proteinExistence type="inferred from homology"/>
<dbReference type="PANTHER" id="PTHR22890">
    <property type="entry name" value="MEDIATOR OF RNA POLYMERASE II TRANSCRIPTION SUBUNIT 11"/>
    <property type="match status" value="1"/>
</dbReference>
<keyword evidence="6" id="KW-0804">Transcription</keyword>
<accession>A0AAN8QA67</accession>
<keyword evidence="6" id="KW-0805">Transcription regulation</keyword>
<dbReference type="GO" id="GO:0016592">
    <property type="term" value="C:mediator complex"/>
    <property type="evidence" value="ECO:0007669"/>
    <property type="project" value="InterPro"/>
</dbReference>
<gene>
    <name evidence="6" type="primary">MED11</name>
    <name evidence="7" type="ORF">SNE40_000593</name>
</gene>
<evidence type="ECO:0000256" key="3">
    <source>
        <dbReference type="ARBA" id="ARBA00019621"/>
    </source>
</evidence>